<dbReference type="EMBL" id="CM001475">
    <property type="protein sequence ID" value="EIC30049.1"/>
    <property type="molecule type" value="Genomic_DNA"/>
</dbReference>
<name>H8GGT6_METAL</name>
<proteinExistence type="predicted"/>
<protein>
    <submittedName>
        <fullName evidence="1">Uncharacterized protein</fullName>
    </submittedName>
</protein>
<evidence type="ECO:0000313" key="2">
    <source>
        <dbReference type="Proteomes" id="UP000005090"/>
    </source>
</evidence>
<keyword evidence="2" id="KW-1185">Reference proteome</keyword>
<dbReference type="Proteomes" id="UP000005090">
    <property type="component" value="Chromosome"/>
</dbReference>
<gene>
    <name evidence="1" type="ORF">Metal_2312</name>
</gene>
<sequence length="32" mass="3598">MNLIVLNQTLPNGSHITRVALEGYVSTRDTQR</sequence>
<reference evidence="1 2" key="1">
    <citation type="journal article" date="2013" name="Genome Announc.">
        <title>Genome Sequence of the Obligate Gammaproteobacterial Methanotroph Methylomicrobium album Strain BG8.</title>
        <authorList>
            <person name="Kits K.D."/>
            <person name="Kalyuzhnaya M.G."/>
            <person name="Klotz M.G."/>
            <person name="Jetten M.S."/>
            <person name="Op den Camp H.J."/>
            <person name="Vuilleumier S."/>
            <person name="Bringel F."/>
            <person name="Dispirito A.A."/>
            <person name="Murrell J.C."/>
            <person name="Bruce D."/>
            <person name="Cheng J.F."/>
            <person name="Copeland A."/>
            <person name="Goodwin L."/>
            <person name="Hauser L."/>
            <person name="Lajus A."/>
            <person name="Land M.L."/>
            <person name="Lapidus A."/>
            <person name="Lucas S."/>
            <person name="Medigue C."/>
            <person name="Pitluck S."/>
            <person name="Woyke T."/>
            <person name="Zeytun A."/>
            <person name="Stein L.Y."/>
        </authorList>
    </citation>
    <scope>NUCLEOTIDE SEQUENCE [LARGE SCALE GENOMIC DNA]</scope>
    <source>
        <strain evidence="1 2">BG8</strain>
    </source>
</reference>
<accession>H8GGT6</accession>
<dbReference type="AlphaFoldDB" id="H8GGT6"/>
<organism evidence="1 2">
    <name type="scientific">Methylomicrobium album BG8</name>
    <dbReference type="NCBI Taxonomy" id="686340"/>
    <lineage>
        <taxon>Bacteria</taxon>
        <taxon>Pseudomonadati</taxon>
        <taxon>Pseudomonadota</taxon>
        <taxon>Gammaproteobacteria</taxon>
        <taxon>Methylococcales</taxon>
        <taxon>Methylococcaceae</taxon>
        <taxon>Methylomicrobium</taxon>
    </lineage>
</organism>
<dbReference type="HOGENOM" id="CLU_3390228_0_0_6"/>
<dbReference type="STRING" id="686340.Metal_2312"/>
<evidence type="ECO:0000313" key="1">
    <source>
        <dbReference type="EMBL" id="EIC30049.1"/>
    </source>
</evidence>